<dbReference type="GO" id="GO:0031640">
    <property type="term" value="P:killing of cells of another organism"/>
    <property type="evidence" value="ECO:0007669"/>
    <property type="project" value="UniProtKB-KW"/>
</dbReference>
<proteinExistence type="predicted"/>
<evidence type="ECO:0000256" key="1">
    <source>
        <dbReference type="ARBA" id="ARBA00022529"/>
    </source>
</evidence>
<dbReference type="Proteomes" id="UP000326953">
    <property type="component" value="Unassembled WGS sequence"/>
</dbReference>
<dbReference type="InterPro" id="IPR036302">
    <property type="entry name" value="Pyosin/cloacin_T_dom_sf"/>
</dbReference>
<dbReference type="GO" id="GO:0042742">
    <property type="term" value="P:defense response to bacterium"/>
    <property type="evidence" value="ECO:0007669"/>
    <property type="project" value="UniProtKB-KW"/>
</dbReference>
<keyword evidence="3" id="KW-0078">Bacteriocin</keyword>
<protein>
    <recommendedName>
        <fullName evidence="8">Bacterial toxin 44 domain-containing protein</fullName>
    </recommendedName>
</protein>
<evidence type="ECO:0000256" key="3">
    <source>
        <dbReference type="ARBA" id="ARBA00023048"/>
    </source>
</evidence>
<evidence type="ECO:0000313" key="7">
    <source>
        <dbReference type="Proteomes" id="UP000326953"/>
    </source>
</evidence>
<evidence type="ECO:0000259" key="4">
    <source>
        <dbReference type="Pfam" id="PF06958"/>
    </source>
</evidence>
<dbReference type="SUPFAM" id="SSF69369">
    <property type="entry name" value="Cloacin translocation domain"/>
    <property type="match status" value="1"/>
</dbReference>
<evidence type="ECO:0000256" key="2">
    <source>
        <dbReference type="ARBA" id="ARBA00023022"/>
    </source>
</evidence>
<dbReference type="OrthoDB" id="9204728at2"/>
<keyword evidence="1" id="KW-0929">Antimicrobial</keyword>
<evidence type="ECO:0000313" key="6">
    <source>
        <dbReference type="EMBL" id="VVN42116.1"/>
    </source>
</evidence>
<dbReference type="Pfam" id="PF15607">
    <property type="entry name" value="Ntox44"/>
    <property type="match status" value="1"/>
</dbReference>
<keyword evidence="2" id="KW-0044">Antibiotic</keyword>
<feature type="domain" description="Pyosin/cloacin translocation" evidence="4">
    <location>
        <begin position="150"/>
        <end position="271"/>
    </location>
</feature>
<dbReference type="EMBL" id="CABVHK010000024">
    <property type="protein sequence ID" value="VVN42116.1"/>
    <property type="molecule type" value="Genomic_DNA"/>
</dbReference>
<sequence>MPCTCAQCRPRPTLDELRRQEADILRYEHAQARDEARRNATPQQPLAQSEIRGCVFAKSCGLPEGVINHSSPSGFIPVELLTQYGVFGVLGSDSASASLAWFGGSISATALNARLGGTLTAEPANLDILALVLVSDLTSTDCALYTLDQYTTLTTAKTRVRLQVERLADDSVRGYGFYTGKNKEWENVPVIAATAEGEQFVVELGQGVKLTWTPAAATPMPKVKDAPPLPPVWVYPPTEMAGKILGKPVFPPEYQDMVVWFPNTEIPPFYISFCIAQSCPHPDMMEELADYIAGEMNKNIGDPAVLEMRKLIDYDHDSAAKEFARLPWPARMNGPPDFASIAKAKKVAAAAIWTRKVGQDQEWDHKPKLRQLFPGVRHKQGKYDYYYDIWSNVHYGYVGIIGGLSESVLLDGAGAEQIASDTVRKVEELKSKPKTDRTLPGPHPSASPWTALRSWDDVADRVSISIGVKLANQFPDGGITPRLVMDEVLAVAPNEWGEGISVHVCD</sequence>
<evidence type="ECO:0008006" key="8">
    <source>
        <dbReference type="Google" id="ProtNLM"/>
    </source>
</evidence>
<dbReference type="Pfam" id="PF06958">
    <property type="entry name" value="Pyocin_S"/>
    <property type="match status" value="1"/>
</dbReference>
<accession>A0A5E6XMA6</accession>
<evidence type="ECO:0000259" key="5">
    <source>
        <dbReference type="Pfam" id="PF15607"/>
    </source>
</evidence>
<feature type="domain" description="Bacterial toxin 44" evidence="5">
    <location>
        <begin position="353"/>
        <end position="472"/>
    </location>
</feature>
<dbReference type="InterPro" id="IPR016128">
    <property type="entry name" value="Pyosin/cloacin_T_dom"/>
</dbReference>
<name>A0A5E6XMA6_PSEFL</name>
<dbReference type="InterPro" id="IPR028946">
    <property type="entry name" value="Ntox44"/>
</dbReference>
<organism evidence="6 7">
    <name type="scientific">Pseudomonas fluorescens</name>
    <dbReference type="NCBI Taxonomy" id="294"/>
    <lineage>
        <taxon>Bacteria</taxon>
        <taxon>Pseudomonadati</taxon>
        <taxon>Pseudomonadota</taxon>
        <taxon>Gammaproteobacteria</taxon>
        <taxon>Pseudomonadales</taxon>
        <taxon>Pseudomonadaceae</taxon>
        <taxon>Pseudomonas</taxon>
    </lineage>
</organism>
<gene>
    <name evidence="6" type="ORF">PS662_05537</name>
</gene>
<dbReference type="AlphaFoldDB" id="A0A5E6XMA6"/>
<reference evidence="6 7" key="1">
    <citation type="submission" date="2019-09" db="EMBL/GenBank/DDBJ databases">
        <authorList>
            <person name="Chandra G."/>
            <person name="Truman W A."/>
        </authorList>
    </citation>
    <scope>NUCLEOTIDE SEQUENCE [LARGE SCALE GENOMIC DNA]</scope>
    <source>
        <strain evidence="6">PS662</strain>
    </source>
</reference>